<feature type="domain" description="HTH cro/C1-type" evidence="2">
    <location>
        <begin position="7"/>
        <end position="60"/>
    </location>
</feature>
<comment type="caution">
    <text evidence="3">The sequence shown here is derived from an EMBL/GenBank/DDBJ whole genome shotgun (WGS) entry which is preliminary data.</text>
</comment>
<dbReference type="Pfam" id="PF01381">
    <property type="entry name" value="HTH_3"/>
    <property type="match status" value="1"/>
</dbReference>
<dbReference type="PANTHER" id="PTHR46558">
    <property type="entry name" value="TRACRIPTIONAL REGULATORY PROTEIN-RELATED-RELATED"/>
    <property type="match status" value="1"/>
</dbReference>
<sequence length="195" mass="22468">MNIGKKIQALRNSKLWTQEQLAEMAGVSERTISRLENGEKIGKFSLQKIMDTLNTTLEALEEMTVENEQPTIPTEVNISYRINNARELMRLIPDTHMYGYDYHDCITEEQVEIAQNFLTSVGDAIDIWSMLELAERFNLENLLGELMTDLEKLDLWVFGSRKVNKDDWATTIIEIYSKDNPLIQKAHLDASLITK</sequence>
<reference evidence="3 4" key="1">
    <citation type="journal article" date="2016" name="Antonie Van Leeuwenhoek">
        <title>Lysinibacillus endophyticus sp. nov., an indole-3-acetic acid producing endophytic bacterium isolated from corn root (Zea mays cv. Xinken-5).</title>
        <authorList>
            <person name="Yu J."/>
            <person name="Guan X."/>
            <person name="Liu C."/>
            <person name="Xiang W."/>
            <person name="Yu Z."/>
            <person name="Liu X."/>
            <person name="Wang G."/>
        </authorList>
    </citation>
    <scope>NUCLEOTIDE SEQUENCE [LARGE SCALE GENOMIC DNA]</scope>
    <source>
        <strain evidence="3 4">DSM 100506</strain>
    </source>
</reference>
<proteinExistence type="predicted"/>
<evidence type="ECO:0000259" key="2">
    <source>
        <dbReference type="PROSITE" id="PS50943"/>
    </source>
</evidence>
<dbReference type="InterPro" id="IPR010982">
    <property type="entry name" value="Lambda_DNA-bd_dom_sf"/>
</dbReference>
<dbReference type="EMBL" id="RBZN01000005">
    <property type="protein sequence ID" value="RKQ19108.1"/>
    <property type="molecule type" value="Genomic_DNA"/>
</dbReference>
<name>A0A494Z9S9_9BACL</name>
<dbReference type="Gene3D" id="1.10.260.40">
    <property type="entry name" value="lambda repressor-like DNA-binding domains"/>
    <property type="match status" value="1"/>
</dbReference>
<dbReference type="Proteomes" id="UP000272238">
    <property type="component" value="Unassembled WGS sequence"/>
</dbReference>
<keyword evidence="1" id="KW-0238">DNA-binding</keyword>
<evidence type="ECO:0000313" key="4">
    <source>
        <dbReference type="Proteomes" id="UP000272238"/>
    </source>
</evidence>
<dbReference type="SMART" id="SM00530">
    <property type="entry name" value="HTH_XRE"/>
    <property type="match status" value="1"/>
</dbReference>
<dbReference type="PANTHER" id="PTHR46558:SF4">
    <property type="entry name" value="DNA-BIDING PHAGE PROTEIN"/>
    <property type="match status" value="1"/>
</dbReference>
<gene>
    <name evidence="3" type="ORF">D8M03_03395</name>
</gene>
<organism evidence="3 4">
    <name type="scientific">Ureibacillus endophyticus</name>
    <dbReference type="NCBI Taxonomy" id="1978490"/>
    <lineage>
        <taxon>Bacteria</taxon>
        <taxon>Bacillati</taxon>
        <taxon>Bacillota</taxon>
        <taxon>Bacilli</taxon>
        <taxon>Bacillales</taxon>
        <taxon>Caryophanaceae</taxon>
        <taxon>Ureibacillus</taxon>
    </lineage>
</organism>
<evidence type="ECO:0000256" key="1">
    <source>
        <dbReference type="ARBA" id="ARBA00023125"/>
    </source>
</evidence>
<protein>
    <submittedName>
        <fullName evidence="3">XRE family transcriptional regulator</fullName>
    </submittedName>
</protein>
<dbReference type="OrthoDB" id="72638at2"/>
<evidence type="ECO:0000313" key="3">
    <source>
        <dbReference type="EMBL" id="RKQ19108.1"/>
    </source>
</evidence>
<keyword evidence="4" id="KW-1185">Reference proteome</keyword>
<dbReference type="GO" id="GO:0003677">
    <property type="term" value="F:DNA binding"/>
    <property type="evidence" value="ECO:0007669"/>
    <property type="project" value="UniProtKB-KW"/>
</dbReference>
<dbReference type="InterPro" id="IPR001387">
    <property type="entry name" value="Cro/C1-type_HTH"/>
</dbReference>
<dbReference type="CDD" id="cd00093">
    <property type="entry name" value="HTH_XRE"/>
    <property type="match status" value="1"/>
</dbReference>
<dbReference type="RefSeq" id="WP_121213272.1">
    <property type="nucleotide sequence ID" value="NZ_RBZN01000005.1"/>
</dbReference>
<dbReference type="PROSITE" id="PS50943">
    <property type="entry name" value="HTH_CROC1"/>
    <property type="match status" value="1"/>
</dbReference>
<dbReference type="SUPFAM" id="SSF47413">
    <property type="entry name" value="lambda repressor-like DNA-binding domains"/>
    <property type="match status" value="1"/>
</dbReference>
<dbReference type="AlphaFoldDB" id="A0A494Z9S9"/>
<accession>A0A494Z9S9</accession>